<keyword evidence="2" id="KW-1185">Reference proteome</keyword>
<proteinExistence type="predicted"/>
<organism evidence="1 2">
    <name type="scientific">Hondaea fermentalgiana</name>
    <dbReference type="NCBI Taxonomy" id="2315210"/>
    <lineage>
        <taxon>Eukaryota</taxon>
        <taxon>Sar</taxon>
        <taxon>Stramenopiles</taxon>
        <taxon>Bigyra</taxon>
        <taxon>Labyrinthulomycetes</taxon>
        <taxon>Thraustochytrida</taxon>
        <taxon>Thraustochytriidae</taxon>
        <taxon>Hondaea</taxon>
    </lineage>
</organism>
<dbReference type="Proteomes" id="UP000241890">
    <property type="component" value="Unassembled WGS sequence"/>
</dbReference>
<comment type="caution">
    <text evidence="1">The sequence shown here is derived from an EMBL/GenBank/DDBJ whole genome shotgun (WGS) entry which is preliminary data.</text>
</comment>
<dbReference type="EMBL" id="BEYU01000007">
    <property type="protein sequence ID" value="GBG24636.1"/>
    <property type="molecule type" value="Genomic_DNA"/>
</dbReference>
<protein>
    <submittedName>
        <fullName evidence="1">Uncharacterized protein</fullName>
    </submittedName>
</protein>
<evidence type="ECO:0000313" key="1">
    <source>
        <dbReference type="EMBL" id="GBG24636.1"/>
    </source>
</evidence>
<accession>A0A2R5G0U2</accession>
<evidence type="ECO:0000313" key="2">
    <source>
        <dbReference type="Proteomes" id="UP000241890"/>
    </source>
</evidence>
<gene>
    <name evidence="1" type="ORF">FCC1311_008552</name>
</gene>
<dbReference type="AlphaFoldDB" id="A0A2R5G0U2"/>
<name>A0A2R5G0U2_9STRA</name>
<sequence length="215" mass="24867">MWQAVWAVEKMPALPVRSALYLRTERKRAEYGEKGENSVYADAHRIRLRVSEELMDEVDHEVVHTEFVRALFSSWVFAPERMLLGLVRRITSYDIPDATVKDIRACDFDDYPADKETYDFDHDGVAMFRLMERNDSPKECESLFSWNPKSLGLTWFATARRPDGYDLYFGSGIEVTDAFYFNLAKQFHICYARLLLAGAAAQIQHDHPAITILDD</sequence>
<dbReference type="InParanoid" id="A0A2R5G0U2"/>
<reference evidence="1 2" key="1">
    <citation type="submission" date="2017-12" db="EMBL/GenBank/DDBJ databases">
        <title>Sequencing, de novo assembly and annotation of complete genome of a new Thraustochytrid species, strain FCC1311.</title>
        <authorList>
            <person name="Sedici K."/>
            <person name="Godart F."/>
            <person name="Aiese Cigliano R."/>
            <person name="Sanseverino W."/>
            <person name="Barakat M."/>
            <person name="Ortet P."/>
            <person name="Marechal E."/>
            <person name="Cagnac O."/>
            <person name="Amato A."/>
        </authorList>
    </citation>
    <scope>NUCLEOTIDE SEQUENCE [LARGE SCALE GENOMIC DNA]</scope>
</reference>